<feature type="transmembrane region" description="Helical" evidence="1">
    <location>
        <begin position="12"/>
        <end position="30"/>
    </location>
</feature>
<feature type="transmembrane region" description="Helical" evidence="1">
    <location>
        <begin position="76"/>
        <end position="96"/>
    </location>
</feature>
<dbReference type="AlphaFoldDB" id="A0A1T5DH90"/>
<name>A0A1T5DH90_9FLAO</name>
<gene>
    <name evidence="2" type="ORF">SAMN05660776_2632</name>
</gene>
<evidence type="ECO:0000256" key="1">
    <source>
        <dbReference type="SAM" id="Phobius"/>
    </source>
</evidence>
<protein>
    <submittedName>
        <fullName evidence="2">Uncharacterized protein</fullName>
    </submittedName>
</protein>
<evidence type="ECO:0000313" key="3">
    <source>
        <dbReference type="Proteomes" id="UP000190230"/>
    </source>
</evidence>
<keyword evidence="1" id="KW-0812">Transmembrane</keyword>
<keyword evidence="3" id="KW-1185">Reference proteome</keyword>
<keyword evidence="1" id="KW-1133">Transmembrane helix</keyword>
<dbReference type="STRING" id="241145.SAMN05660776_2632"/>
<keyword evidence="1" id="KW-0472">Membrane</keyword>
<accession>A0A1T5DH90</accession>
<sequence length="98" mass="11854">MIKGLSSKRLFYISLFIVGYFGFLYLNYHLFKLNYILLGVVMEMITIPLALAQFILLIISFRYWRKEHFRIKNYSFWAFLILLLNCTWTLSSYIMAKF</sequence>
<evidence type="ECO:0000313" key="2">
    <source>
        <dbReference type="EMBL" id="SKB71095.1"/>
    </source>
</evidence>
<proteinExistence type="predicted"/>
<dbReference type="EMBL" id="FUYY01000005">
    <property type="protein sequence ID" value="SKB71095.1"/>
    <property type="molecule type" value="Genomic_DNA"/>
</dbReference>
<reference evidence="3" key="1">
    <citation type="submission" date="2017-02" db="EMBL/GenBank/DDBJ databases">
        <authorList>
            <person name="Varghese N."/>
            <person name="Submissions S."/>
        </authorList>
    </citation>
    <scope>NUCLEOTIDE SEQUENCE [LARGE SCALE GENOMIC DNA]</scope>
    <source>
        <strain evidence="3">DSM 23405</strain>
    </source>
</reference>
<feature type="transmembrane region" description="Helical" evidence="1">
    <location>
        <begin position="36"/>
        <end position="64"/>
    </location>
</feature>
<dbReference type="Proteomes" id="UP000190230">
    <property type="component" value="Unassembled WGS sequence"/>
</dbReference>
<organism evidence="2 3">
    <name type="scientific">Salegentibacter holothuriorum</name>
    <dbReference type="NCBI Taxonomy" id="241145"/>
    <lineage>
        <taxon>Bacteria</taxon>
        <taxon>Pseudomonadati</taxon>
        <taxon>Bacteroidota</taxon>
        <taxon>Flavobacteriia</taxon>
        <taxon>Flavobacteriales</taxon>
        <taxon>Flavobacteriaceae</taxon>
        <taxon>Salegentibacter</taxon>
    </lineage>
</organism>